<feature type="binding site" evidence="11">
    <location>
        <position position="142"/>
    </location>
    <ligand>
        <name>Mg(2+)</name>
        <dbReference type="ChEBI" id="CHEBI:18420"/>
    </ligand>
</feature>
<dbReference type="InterPro" id="IPR004468">
    <property type="entry name" value="CTP_synthase"/>
</dbReference>
<dbReference type="GO" id="GO:0046872">
    <property type="term" value="F:metal ion binding"/>
    <property type="evidence" value="ECO:0007669"/>
    <property type="project" value="UniProtKB-KW"/>
</dbReference>
<feature type="binding site" evidence="11">
    <location>
        <position position="72"/>
    </location>
    <ligand>
        <name>Mg(2+)</name>
        <dbReference type="ChEBI" id="CHEBI:18420"/>
    </ligand>
</feature>
<gene>
    <name evidence="11" type="primary">pyrG</name>
    <name evidence="14" type="ORF">A3H03_00750</name>
</gene>
<proteinExistence type="inferred from homology"/>
<keyword evidence="6 11" id="KW-0067">ATP-binding</keyword>
<evidence type="ECO:0000256" key="2">
    <source>
        <dbReference type="ARBA" id="ARBA00007533"/>
    </source>
</evidence>
<keyword evidence="5 11" id="KW-0547">Nucleotide-binding</keyword>
<dbReference type="Gene3D" id="3.40.50.300">
    <property type="entry name" value="P-loop containing nucleotide triphosphate hydrolases"/>
    <property type="match status" value="1"/>
</dbReference>
<evidence type="ECO:0000256" key="6">
    <source>
        <dbReference type="ARBA" id="ARBA00022840"/>
    </source>
</evidence>
<dbReference type="PROSITE" id="PS51273">
    <property type="entry name" value="GATASE_TYPE_1"/>
    <property type="match status" value="1"/>
</dbReference>
<dbReference type="FunFam" id="3.40.50.300:FF:000009">
    <property type="entry name" value="CTP synthase"/>
    <property type="match status" value="1"/>
</dbReference>
<feature type="binding site" evidence="11">
    <location>
        <position position="14"/>
    </location>
    <ligand>
        <name>UTP</name>
        <dbReference type="ChEBI" id="CHEBI:46398"/>
    </ligand>
</feature>
<feature type="binding site" evidence="11">
    <location>
        <position position="225"/>
    </location>
    <ligand>
        <name>UTP</name>
        <dbReference type="ChEBI" id="CHEBI:46398"/>
    </ligand>
</feature>
<feature type="binding site" evidence="11">
    <location>
        <position position="72"/>
    </location>
    <ligand>
        <name>ATP</name>
        <dbReference type="ChEBI" id="CHEBI:30616"/>
    </ligand>
</feature>
<evidence type="ECO:0000256" key="11">
    <source>
        <dbReference type="HAMAP-Rule" id="MF_01227"/>
    </source>
</evidence>
<comment type="catalytic activity">
    <reaction evidence="11">
        <text>UTP + NH4(+) + ATP = CTP + ADP + phosphate + 2 H(+)</text>
        <dbReference type="Rhea" id="RHEA:16597"/>
        <dbReference type="ChEBI" id="CHEBI:15378"/>
        <dbReference type="ChEBI" id="CHEBI:28938"/>
        <dbReference type="ChEBI" id="CHEBI:30616"/>
        <dbReference type="ChEBI" id="CHEBI:37563"/>
        <dbReference type="ChEBI" id="CHEBI:43474"/>
        <dbReference type="ChEBI" id="CHEBI:46398"/>
        <dbReference type="ChEBI" id="CHEBI:456216"/>
    </reaction>
</comment>
<reference evidence="14 15" key="1">
    <citation type="journal article" date="2016" name="Nat. Commun.">
        <title>Thousands of microbial genomes shed light on interconnected biogeochemical processes in an aquifer system.</title>
        <authorList>
            <person name="Anantharaman K."/>
            <person name="Brown C.T."/>
            <person name="Hug L.A."/>
            <person name="Sharon I."/>
            <person name="Castelle C.J."/>
            <person name="Probst A.J."/>
            <person name="Thomas B.C."/>
            <person name="Singh A."/>
            <person name="Wilkins M.J."/>
            <person name="Karaoz U."/>
            <person name="Brodie E.L."/>
            <person name="Williams K.H."/>
            <person name="Hubbard S.S."/>
            <person name="Banfield J.F."/>
        </authorList>
    </citation>
    <scope>NUCLEOTIDE SEQUENCE [LARGE SCALE GENOMIC DNA]</scope>
</reference>
<accession>A0A1F6G1J7</accession>
<comment type="subunit">
    <text evidence="11">Homotetramer.</text>
</comment>
<comment type="similarity">
    <text evidence="2 11">Belongs to the CTP synthase family.</text>
</comment>
<comment type="pathway">
    <text evidence="1 11">Pyrimidine metabolism; CTP biosynthesis via de novo pathway; CTP from UDP: step 2/2.</text>
</comment>
<dbReference type="Pfam" id="PF06418">
    <property type="entry name" value="CTP_synth_N"/>
    <property type="match status" value="1"/>
</dbReference>
<comment type="catalytic activity">
    <reaction evidence="10 11">
        <text>UTP + L-glutamine + ATP + H2O = CTP + L-glutamate + ADP + phosphate + 2 H(+)</text>
        <dbReference type="Rhea" id="RHEA:26426"/>
        <dbReference type="ChEBI" id="CHEBI:15377"/>
        <dbReference type="ChEBI" id="CHEBI:15378"/>
        <dbReference type="ChEBI" id="CHEBI:29985"/>
        <dbReference type="ChEBI" id="CHEBI:30616"/>
        <dbReference type="ChEBI" id="CHEBI:37563"/>
        <dbReference type="ChEBI" id="CHEBI:43474"/>
        <dbReference type="ChEBI" id="CHEBI:46398"/>
        <dbReference type="ChEBI" id="CHEBI:58359"/>
        <dbReference type="ChEBI" id="CHEBI:456216"/>
        <dbReference type="EC" id="6.3.4.2"/>
    </reaction>
</comment>
<dbReference type="SUPFAM" id="SSF52540">
    <property type="entry name" value="P-loop containing nucleoside triphosphate hydrolases"/>
    <property type="match status" value="1"/>
</dbReference>
<feature type="binding site" evidence="11">
    <location>
        <begin position="15"/>
        <end position="20"/>
    </location>
    <ligand>
        <name>ATP</name>
        <dbReference type="ChEBI" id="CHEBI:30616"/>
    </ligand>
</feature>
<dbReference type="GO" id="GO:0097268">
    <property type="term" value="C:cytoophidium"/>
    <property type="evidence" value="ECO:0007669"/>
    <property type="project" value="UniProtKB-ARBA"/>
</dbReference>
<dbReference type="AlphaFoldDB" id="A0A1F6G1J7"/>
<feature type="domain" description="Glutamine amidotransferase" evidence="12">
    <location>
        <begin position="306"/>
        <end position="533"/>
    </location>
</feature>
<evidence type="ECO:0000259" key="13">
    <source>
        <dbReference type="Pfam" id="PF06418"/>
    </source>
</evidence>
<evidence type="ECO:0000313" key="14">
    <source>
        <dbReference type="EMBL" id="OGG91979.1"/>
    </source>
</evidence>
<feature type="region of interest" description="Amidoligase domain" evidence="11">
    <location>
        <begin position="1"/>
        <end position="268"/>
    </location>
</feature>
<dbReference type="SUPFAM" id="SSF52317">
    <property type="entry name" value="Class I glutamine amidotransferase-like"/>
    <property type="match status" value="1"/>
</dbReference>
<feature type="binding site" evidence="11">
    <location>
        <position position="358"/>
    </location>
    <ligand>
        <name>L-glutamine</name>
        <dbReference type="ChEBI" id="CHEBI:58359"/>
    </ligand>
</feature>
<comment type="catalytic activity">
    <reaction evidence="11">
        <text>L-glutamine + H2O = L-glutamate + NH4(+)</text>
        <dbReference type="Rhea" id="RHEA:15889"/>
        <dbReference type="ChEBI" id="CHEBI:15377"/>
        <dbReference type="ChEBI" id="CHEBI:28938"/>
        <dbReference type="ChEBI" id="CHEBI:29985"/>
        <dbReference type="ChEBI" id="CHEBI:58359"/>
    </reaction>
</comment>
<dbReference type="GO" id="GO:0005829">
    <property type="term" value="C:cytosol"/>
    <property type="evidence" value="ECO:0007669"/>
    <property type="project" value="TreeGrafter"/>
</dbReference>
<comment type="caution">
    <text evidence="11">Lacks conserved residue(s) required for the propagation of feature annotation.</text>
</comment>
<dbReference type="UniPathway" id="UPA00159">
    <property type="reaction ID" value="UER00277"/>
</dbReference>
<feature type="binding site" evidence="11">
    <location>
        <position position="243"/>
    </location>
    <ligand>
        <name>ATP</name>
        <dbReference type="ChEBI" id="CHEBI:30616"/>
    </ligand>
</feature>
<evidence type="ECO:0000259" key="12">
    <source>
        <dbReference type="Pfam" id="PF00117"/>
    </source>
</evidence>
<evidence type="ECO:0000256" key="4">
    <source>
        <dbReference type="ARBA" id="ARBA00022723"/>
    </source>
</evidence>
<dbReference type="GO" id="GO:0044210">
    <property type="term" value="P:'de novo' CTP biosynthetic process"/>
    <property type="evidence" value="ECO:0007669"/>
    <property type="project" value="UniProtKB-UniRule"/>
</dbReference>
<feature type="binding site" evidence="11">
    <location>
        <position position="409"/>
    </location>
    <ligand>
        <name>L-glutamine</name>
        <dbReference type="ChEBI" id="CHEBI:58359"/>
    </ligand>
</feature>
<keyword evidence="8 11" id="KW-0315">Glutamine amidotransferase</keyword>
<comment type="miscellaneous">
    <text evidence="11">CTPSs have evolved a hybrid strategy for distinguishing between UTP and CTP. The overlapping regions of the product feedback inhibitory and substrate sites recognize a common feature in both compounds, the triphosphate moiety. To differentiate isosteric substrate and product pyrimidine rings, an additional pocket far from the expected kinase/ligase catalytic site, specifically recognizes the cytosine and ribose portions of the product inhibitor.</text>
</comment>
<dbReference type="CDD" id="cd03113">
    <property type="entry name" value="CTPS_N"/>
    <property type="match status" value="1"/>
</dbReference>
<comment type="caution">
    <text evidence="14">The sequence shown here is derived from an EMBL/GenBank/DDBJ whole genome shotgun (WGS) entry which is preliminary data.</text>
</comment>
<dbReference type="NCBIfam" id="NF003792">
    <property type="entry name" value="PRK05380.1"/>
    <property type="match status" value="1"/>
</dbReference>
<keyword evidence="4 11" id="KW-0479">Metal-binding</keyword>
<feature type="binding site" evidence="11">
    <location>
        <begin position="189"/>
        <end position="194"/>
    </location>
    <ligand>
        <name>UTP</name>
        <dbReference type="ChEBI" id="CHEBI:46398"/>
    </ligand>
</feature>
<feature type="binding site" evidence="11">
    <location>
        <begin position="189"/>
        <end position="194"/>
    </location>
    <ligand>
        <name>CTP</name>
        <dbReference type="ChEBI" id="CHEBI:37563"/>
        <note>allosteric inhibitor</note>
    </ligand>
</feature>
<dbReference type="HAMAP" id="MF_01227">
    <property type="entry name" value="PyrG"/>
    <property type="match status" value="1"/>
</dbReference>
<dbReference type="EC" id="6.3.4.2" evidence="11"/>
<dbReference type="PANTHER" id="PTHR11550">
    <property type="entry name" value="CTP SYNTHASE"/>
    <property type="match status" value="1"/>
</dbReference>
<dbReference type="Pfam" id="PF00117">
    <property type="entry name" value="GATase"/>
    <property type="match status" value="1"/>
</dbReference>
<dbReference type="InterPro" id="IPR017456">
    <property type="entry name" value="CTP_synthase_N"/>
</dbReference>
<evidence type="ECO:0000256" key="1">
    <source>
        <dbReference type="ARBA" id="ARBA00005171"/>
    </source>
</evidence>
<feature type="active site" evidence="11">
    <location>
        <position position="514"/>
    </location>
</feature>
<feature type="binding site" evidence="11">
    <location>
        <position position="225"/>
    </location>
    <ligand>
        <name>CTP</name>
        <dbReference type="ChEBI" id="CHEBI:37563"/>
        <note>allosteric inhibitor</note>
    </ligand>
</feature>
<feature type="binding site" evidence="11">
    <location>
        <begin position="386"/>
        <end position="389"/>
    </location>
    <ligand>
        <name>L-glutamine</name>
        <dbReference type="ChEBI" id="CHEBI:58359"/>
    </ligand>
</feature>
<protein>
    <recommendedName>
        <fullName evidence="11">CTP synthase</fullName>
        <ecNumber evidence="11">6.3.4.2</ecNumber>
    </recommendedName>
    <alternativeName>
        <fullName evidence="11">Cytidine 5'-triphosphate synthase</fullName>
    </alternativeName>
    <alternativeName>
        <fullName evidence="11">Cytidine triphosphate synthetase</fullName>
        <shortName evidence="11">CTP synthetase</shortName>
        <shortName evidence="11">CTPS</shortName>
    </alternativeName>
    <alternativeName>
        <fullName evidence="11">UTP--ammonia ligase</fullName>
    </alternativeName>
</protein>
<feature type="domain" description="CTP synthase N-terminal" evidence="13">
    <location>
        <begin position="4"/>
        <end position="267"/>
    </location>
</feature>
<evidence type="ECO:0000256" key="10">
    <source>
        <dbReference type="ARBA" id="ARBA00047781"/>
    </source>
</evidence>
<dbReference type="GO" id="GO:0019856">
    <property type="term" value="P:pyrimidine nucleobase biosynthetic process"/>
    <property type="evidence" value="ECO:0007669"/>
    <property type="project" value="TreeGrafter"/>
</dbReference>
<dbReference type="InterPro" id="IPR017926">
    <property type="entry name" value="GATASE"/>
</dbReference>
<evidence type="ECO:0000256" key="9">
    <source>
        <dbReference type="ARBA" id="ARBA00022975"/>
    </source>
</evidence>
<evidence type="ECO:0000256" key="5">
    <source>
        <dbReference type="ARBA" id="ARBA00022741"/>
    </source>
</evidence>
<dbReference type="EMBL" id="MFNA01000030">
    <property type="protein sequence ID" value="OGG91979.1"/>
    <property type="molecule type" value="Genomic_DNA"/>
</dbReference>
<evidence type="ECO:0000256" key="8">
    <source>
        <dbReference type="ARBA" id="ARBA00022962"/>
    </source>
</evidence>
<dbReference type="FunFam" id="3.40.50.880:FF:000002">
    <property type="entry name" value="CTP synthase"/>
    <property type="match status" value="1"/>
</dbReference>
<dbReference type="Proteomes" id="UP000177320">
    <property type="component" value="Unassembled WGS sequence"/>
</dbReference>
<evidence type="ECO:0000313" key="15">
    <source>
        <dbReference type="Proteomes" id="UP000177320"/>
    </source>
</evidence>
<feature type="active site" evidence="11">
    <location>
        <position position="516"/>
    </location>
</feature>
<dbReference type="GO" id="GO:0042802">
    <property type="term" value="F:identical protein binding"/>
    <property type="evidence" value="ECO:0007669"/>
    <property type="project" value="TreeGrafter"/>
</dbReference>
<keyword evidence="7 11" id="KW-0460">Magnesium</keyword>
<name>A0A1F6G1J7_9BACT</name>
<dbReference type="NCBIfam" id="TIGR00337">
    <property type="entry name" value="PyrG"/>
    <property type="match status" value="1"/>
</dbReference>
<comment type="function">
    <text evidence="11">Catalyzes the ATP-dependent amination of UTP to CTP with either L-glutamine or ammonia as the source of nitrogen. Regulates intracellular CTP levels through interactions with the four ribonucleotide triphosphates.</text>
</comment>
<dbReference type="GO" id="GO:0004359">
    <property type="term" value="F:glutaminase activity"/>
    <property type="evidence" value="ECO:0007669"/>
    <property type="project" value="RHEA"/>
</dbReference>
<keyword evidence="3 11" id="KW-0436">Ligase</keyword>
<evidence type="ECO:0000256" key="3">
    <source>
        <dbReference type="ARBA" id="ARBA00022598"/>
    </source>
</evidence>
<evidence type="ECO:0000256" key="7">
    <source>
        <dbReference type="ARBA" id="ARBA00022842"/>
    </source>
</evidence>
<dbReference type="CDD" id="cd01746">
    <property type="entry name" value="GATase1_CTP_Synthase"/>
    <property type="match status" value="1"/>
</dbReference>
<dbReference type="InterPro" id="IPR029062">
    <property type="entry name" value="Class_I_gatase-like"/>
</dbReference>
<organism evidence="14 15">
    <name type="scientific">Candidatus Kuenenbacteria bacterium RIFCSPLOWO2_12_FULL_42_13</name>
    <dbReference type="NCBI Taxonomy" id="1798565"/>
    <lineage>
        <taxon>Bacteria</taxon>
        <taxon>Candidatus Kueneniibacteriota</taxon>
    </lineage>
</organism>
<dbReference type="GO" id="GO:0003883">
    <property type="term" value="F:CTP synthase activity"/>
    <property type="evidence" value="ECO:0007669"/>
    <property type="project" value="UniProtKB-UniRule"/>
</dbReference>
<dbReference type="GO" id="GO:0005524">
    <property type="term" value="F:ATP binding"/>
    <property type="evidence" value="ECO:0007669"/>
    <property type="project" value="UniProtKB-KW"/>
</dbReference>
<keyword evidence="9 11" id="KW-0665">Pyrimidine biosynthesis</keyword>
<feature type="binding site" evidence="11">
    <location>
        <begin position="149"/>
        <end position="151"/>
    </location>
    <ligand>
        <name>CTP</name>
        <dbReference type="ChEBI" id="CHEBI:37563"/>
        <note>allosteric inhibitor</note>
    </ligand>
</feature>
<dbReference type="Gene3D" id="3.40.50.880">
    <property type="match status" value="1"/>
</dbReference>
<dbReference type="InterPro" id="IPR033828">
    <property type="entry name" value="GATase1_CTP_Synthase"/>
</dbReference>
<feature type="active site" description="Nucleophile; for glutamine hydrolysis" evidence="11">
    <location>
        <position position="385"/>
    </location>
</feature>
<dbReference type="InterPro" id="IPR027417">
    <property type="entry name" value="P-loop_NTPase"/>
</dbReference>
<dbReference type="PANTHER" id="PTHR11550:SF0">
    <property type="entry name" value="CTP SYNTHASE-RELATED"/>
    <property type="match status" value="1"/>
</dbReference>
<feature type="binding site" evidence="11">
    <location>
        <position position="469"/>
    </location>
    <ligand>
        <name>L-glutamine</name>
        <dbReference type="ChEBI" id="CHEBI:58359"/>
    </ligand>
</feature>
<feature type="binding site" evidence="11">
    <location>
        <position position="14"/>
    </location>
    <ligand>
        <name>CTP</name>
        <dbReference type="ChEBI" id="CHEBI:37563"/>
        <note>allosteric inhibitor</note>
    </ligand>
</feature>
<sequence>MQTKYIFVTGGVCSGLGKGIASASIGAILKSCGYKVSIIKMDPYLNPDPGTMSPFQHGEVFVTDDGYEADLDLGHYERFIDIPLSRQANLTTGQIYQELMERERKGEFLGKTVQIVPHVTNKIRDFIKKAAKNTGADFLIIEIGGTVGDIEGEPYLEAARQFHHEAGDNNVMFVHLTLLPFLATSGELKTKPTQMSVKELERRGIHPDMILARSDYHIPRNLLDKIAMFCDVDEQAVIPAPTISSIYEVPLNFAKANVSEIIFKKFGMFEKKPNLRQWQNLVKKIKASNGRQVVIVKVGKYTAHGDAYISVDEALKAAGFANNTKVKVIAVDSEKLESNDKKEWQVLKKADGILVPGGFGKRGIEGKIMAAKYARENKVPYFGLCLGMQIMTIEFARNVLRLKKANSTEFDPKTPAPVIATMLEQRKNIAEKNYGGTMRLGNQRAKLAAGSLSFKAYGQRIISERHRHRYEFNNDYKDAMEKAGLRIAGVNPDRHLVEIVEVKDHPWMVGVQFHPEFKSRPLRPHPLFREFIRAAVKRYKTLKHRKH</sequence>
<comment type="activity regulation">
    <text evidence="11">Allosterically activated by GTP, when glutamine is the substrate; GTP has no effect on the reaction when ammonia is the substrate. The allosteric effector GTP functions by stabilizing the protein conformation that binds the tetrahedral intermediate(s) formed during glutamine hydrolysis. Inhibited by the product CTP, via allosteric rather than competitive inhibition.</text>
</comment>